<evidence type="ECO:0000313" key="2">
    <source>
        <dbReference type="EMBL" id="MDQ9128079.1"/>
    </source>
</evidence>
<proteinExistence type="predicted"/>
<evidence type="ECO:0000313" key="3">
    <source>
        <dbReference type="Proteomes" id="UP001224622"/>
    </source>
</evidence>
<comment type="caution">
    <text evidence="2">The sequence shown here is derived from an EMBL/GenBank/DDBJ whole genome shotgun (WGS) entry which is preliminary data.</text>
</comment>
<dbReference type="Proteomes" id="UP001224622">
    <property type="component" value="Unassembled WGS sequence"/>
</dbReference>
<dbReference type="AlphaFoldDB" id="A0AAJ2DAF9"/>
<protein>
    <submittedName>
        <fullName evidence="2">Uncharacterized protein</fullName>
    </submittedName>
</protein>
<sequence length="534" mass="59091">MARSVDAGTACATCNNPDPCIHEVALDFDKQHQVWPVKQMLSMDLLDKGKGASGSINITTKCKKATSHTATLESVKFSEKIPLNASQAVTLFYKDQNQSLVATMPSIWSYLSNIANPTDLFNDGKRYDLVVNGCEGRRNYATLRVFPSVEFTYSVAFTYAFSHKERTIKERRDEQIKARQAMENVKPKNGNKLRSGWKTHTDKFSLTQTTSLEFTYGLKVQGMDYSKKYADKYKKNTTTKTLDAISRIDKLLSNSQKYLLPAPESIGAQSYTIAELKVEPMNVGVAYAYSRLDTVASSTHFIGFNAAPFLALTGKLDLIQFAAAYCKIDALAKKCRQALARKNAGDKNYLEIECSILLKCSLSFRFGAALKQEIWTFSAGRDNDLKFSLEGKVNAAFKTKVMIMEVALNASGAIKTAAGFKLDQHDDGIDLVGYHDGIVAEVEFSADASWGGKEKAEPESSSKYGAKKRWIIAAPLKESESALRVNLIGKERPIVRPKVIPGEPWAMGSNPKGNTLPKPNNEPWAMGSNPKWNK</sequence>
<name>A0AAJ2DAF9_SERFO</name>
<evidence type="ECO:0000256" key="1">
    <source>
        <dbReference type="SAM" id="MobiDB-lite"/>
    </source>
</evidence>
<dbReference type="RefSeq" id="WP_211136373.1">
    <property type="nucleotide sequence ID" value="NZ_JAVIGA010000018.1"/>
</dbReference>
<dbReference type="EMBL" id="JAVIGA010000018">
    <property type="protein sequence ID" value="MDQ9128079.1"/>
    <property type="molecule type" value="Genomic_DNA"/>
</dbReference>
<accession>A0AAJ2DAF9</accession>
<organism evidence="2 3">
    <name type="scientific">Serratia fonticola</name>
    <dbReference type="NCBI Taxonomy" id="47917"/>
    <lineage>
        <taxon>Bacteria</taxon>
        <taxon>Pseudomonadati</taxon>
        <taxon>Pseudomonadota</taxon>
        <taxon>Gammaproteobacteria</taxon>
        <taxon>Enterobacterales</taxon>
        <taxon>Yersiniaceae</taxon>
        <taxon>Serratia</taxon>
    </lineage>
</organism>
<gene>
    <name evidence="2" type="ORF">RDT67_16770</name>
</gene>
<feature type="region of interest" description="Disordered" evidence="1">
    <location>
        <begin position="500"/>
        <end position="534"/>
    </location>
</feature>
<reference evidence="2" key="1">
    <citation type="submission" date="2023-08" db="EMBL/GenBank/DDBJ databases">
        <title>The Comparative Genomic Analysis of Yersiniaceae from Polar Regions.</title>
        <authorList>
            <person name="Goncharov A."/>
            <person name="Aslanov B."/>
            <person name="Kolodzhieva V."/>
            <person name="Azarov D."/>
            <person name="Mochov A."/>
            <person name="Lebedeva E."/>
        </authorList>
    </citation>
    <scope>NUCLEOTIDE SEQUENCE</scope>
    <source>
        <strain evidence="2">Vf</strain>
    </source>
</reference>